<evidence type="ECO:0000256" key="6">
    <source>
        <dbReference type="ARBA" id="ARBA00023136"/>
    </source>
</evidence>
<comment type="similarity">
    <text evidence="2">Belongs to the MotB family.</text>
</comment>
<dbReference type="Pfam" id="PF00691">
    <property type="entry name" value="OmpA"/>
    <property type="match status" value="1"/>
</dbReference>
<keyword evidence="11" id="KW-0969">Cilium</keyword>
<dbReference type="Pfam" id="PF13677">
    <property type="entry name" value="MotB_plug"/>
    <property type="match status" value="1"/>
</dbReference>
<evidence type="ECO:0000256" key="3">
    <source>
        <dbReference type="ARBA" id="ARBA00022475"/>
    </source>
</evidence>
<feature type="region of interest" description="Disordered" evidence="8">
    <location>
        <begin position="80"/>
        <end position="127"/>
    </location>
</feature>
<dbReference type="InterPro" id="IPR025713">
    <property type="entry name" value="MotB-like_N_dom"/>
</dbReference>
<evidence type="ECO:0000256" key="5">
    <source>
        <dbReference type="ARBA" id="ARBA00022989"/>
    </source>
</evidence>
<keyword evidence="11" id="KW-0282">Flagellum</keyword>
<proteinExistence type="inferred from homology"/>
<dbReference type="EMBL" id="NOXT01000123">
    <property type="protein sequence ID" value="OYQ25086.1"/>
    <property type="molecule type" value="Genomic_DNA"/>
</dbReference>
<keyword evidence="4 9" id="KW-0812">Transmembrane</keyword>
<keyword evidence="3" id="KW-1003">Cell membrane</keyword>
<reference evidence="11 12" key="1">
    <citation type="submission" date="2017-07" db="EMBL/GenBank/DDBJ databases">
        <title>Sandarakinorhabdus cyanobacteriorum sp. nov., a novel bacterium isolated from cyanobacterial aggregates in a eutrophic lake.</title>
        <authorList>
            <person name="Cai H."/>
        </authorList>
    </citation>
    <scope>NUCLEOTIDE SEQUENCE [LARGE SCALE GENOMIC DNA]</scope>
    <source>
        <strain evidence="11 12">TH057</strain>
    </source>
</reference>
<feature type="transmembrane region" description="Helical" evidence="9">
    <location>
        <begin position="30"/>
        <end position="49"/>
    </location>
</feature>
<gene>
    <name evidence="11" type="ORF">CHU93_14755</name>
</gene>
<dbReference type="PANTHER" id="PTHR30329">
    <property type="entry name" value="STATOR ELEMENT OF FLAGELLAR MOTOR COMPLEX"/>
    <property type="match status" value="1"/>
</dbReference>
<evidence type="ECO:0000313" key="11">
    <source>
        <dbReference type="EMBL" id="OYQ25086.1"/>
    </source>
</evidence>
<dbReference type="Proteomes" id="UP000216991">
    <property type="component" value="Unassembled WGS sequence"/>
</dbReference>
<evidence type="ECO:0000256" key="1">
    <source>
        <dbReference type="ARBA" id="ARBA00004162"/>
    </source>
</evidence>
<feature type="domain" description="OmpA-like" evidence="10">
    <location>
        <begin position="164"/>
        <end position="283"/>
    </location>
</feature>
<comment type="subcellular location">
    <subcellularLocation>
        <location evidence="1">Cell membrane</location>
        <topology evidence="1">Single-pass membrane protein</topology>
    </subcellularLocation>
</comment>
<organism evidence="11 12">
    <name type="scientific">Sandarakinorhabdus cyanobacteriorum</name>
    <dbReference type="NCBI Taxonomy" id="1981098"/>
    <lineage>
        <taxon>Bacteria</taxon>
        <taxon>Pseudomonadati</taxon>
        <taxon>Pseudomonadota</taxon>
        <taxon>Alphaproteobacteria</taxon>
        <taxon>Sphingomonadales</taxon>
        <taxon>Sphingosinicellaceae</taxon>
        <taxon>Sandarakinorhabdus</taxon>
    </lineage>
</organism>
<evidence type="ECO:0000256" key="4">
    <source>
        <dbReference type="ARBA" id="ARBA00022692"/>
    </source>
</evidence>
<dbReference type="RefSeq" id="WP_094474912.1">
    <property type="nucleotide sequence ID" value="NZ_NOXT01000123.1"/>
</dbReference>
<dbReference type="InterPro" id="IPR036737">
    <property type="entry name" value="OmpA-like_sf"/>
</dbReference>
<dbReference type="Gene3D" id="3.30.1330.60">
    <property type="entry name" value="OmpA-like domain"/>
    <property type="match status" value="1"/>
</dbReference>
<evidence type="ECO:0000256" key="9">
    <source>
        <dbReference type="SAM" id="Phobius"/>
    </source>
</evidence>
<evidence type="ECO:0000313" key="12">
    <source>
        <dbReference type="Proteomes" id="UP000216991"/>
    </source>
</evidence>
<protein>
    <submittedName>
        <fullName evidence="11">Flagellar motor protein MotB</fullName>
    </submittedName>
</protein>
<keyword evidence="11" id="KW-0966">Cell projection</keyword>
<evidence type="ECO:0000256" key="8">
    <source>
        <dbReference type="SAM" id="MobiDB-lite"/>
    </source>
</evidence>
<dbReference type="InterPro" id="IPR006665">
    <property type="entry name" value="OmpA-like"/>
</dbReference>
<feature type="compositionally biased region" description="Basic and acidic residues" evidence="8">
    <location>
        <begin position="116"/>
        <end position="127"/>
    </location>
</feature>
<keyword evidence="12" id="KW-1185">Reference proteome</keyword>
<evidence type="ECO:0000259" key="10">
    <source>
        <dbReference type="PROSITE" id="PS51123"/>
    </source>
</evidence>
<dbReference type="GO" id="GO:0005886">
    <property type="term" value="C:plasma membrane"/>
    <property type="evidence" value="ECO:0007669"/>
    <property type="project" value="UniProtKB-SubCell"/>
</dbReference>
<dbReference type="InterPro" id="IPR050330">
    <property type="entry name" value="Bact_OuterMem_StrucFunc"/>
</dbReference>
<comment type="caution">
    <text evidence="11">The sequence shown here is derived from an EMBL/GenBank/DDBJ whole genome shotgun (WGS) entry which is preliminary data.</text>
</comment>
<dbReference type="AlphaFoldDB" id="A0A255Y777"/>
<dbReference type="OrthoDB" id="7170686at2"/>
<dbReference type="CDD" id="cd07185">
    <property type="entry name" value="OmpA_C-like"/>
    <property type="match status" value="1"/>
</dbReference>
<keyword evidence="6 7" id="KW-0472">Membrane</keyword>
<dbReference type="SUPFAM" id="SSF103088">
    <property type="entry name" value="OmpA-like"/>
    <property type="match status" value="1"/>
</dbReference>
<name>A0A255Y777_9SPHN</name>
<keyword evidence="5 9" id="KW-1133">Transmembrane helix</keyword>
<accession>A0A255Y777</accession>
<evidence type="ECO:0000256" key="2">
    <source>
        <dbReference type="ARBA" id="ARBA00008914"/>
    </source>
</evidence>
<dbReference type="PANTHER" id="PTHR30329:SF21">
    <property type="entry name" value="LIPOPROTEIN YIAD-RELATED"/>
    <property type="match status" value="1"/>
</dbReference>
<dbReference type="PROSITE" id="PS51123">
    <property type="entry name" value="OMPA_2"/>
    <property type="match status" value="1"/>
</dbReference>
<evidence type="ECO:0000256" key="7">
    <source>
        <dbReference type="PROSITE-ProRule" id="PRU00473"/>
    </source>
</evidence>
<sequence length="285" mass="30970">MKPEGLIEPEIIIKKVKGHGHGHHGGAWKIAYADFVTAMMAFFMLLWILGATNEQQRKGIADYFTPTVIQLQNSGGSNGLFGGKSVVAPDGTSVRPETEGRRPVTAAGSDNSTPSPDREQGQGRDAQRQAFDQLTQLIKRKMAADPTLKGLQGQVKFVKTRDGLRIDLVERADFTMFALGTAAPTQAAGRLVQTVAQAISDTPNRLTVRGHTDALGFSRSGDKSNWSLSTARADATRRLLMGAGIPGERFRRIEGVADTDPYVKDNPTDPRNRRISITLLYDDPA</sequence>